<evidence type="ECO:0000256" key="2">
    <source>
        <dbReference type="ARBA" id="ARBA00005369"/>
    </source>
</evidence>
<evidence type="ECO:0000256" key="3">
    <source>
        <dbReference type="ARBA" id="ARBA00011890"/>
    </source>
</evidence>
<dbReference type="InterPro" id="IPR029063">
    <property type="entry name" value="SAM-dependent_MTases_sf"/>
</dbReference>
<dbReference type="Pfam" id="PF01135">
    <property type="entry name" value="PCMT"/>
    <property type="match status" value="1"/>
</dbReference>
<dbReference type="PANTHER" id="PTHR11579">
    <property type="entry name" value="PROTEIN-L-ISOASPARTATE O-METHYLTRANSFERASE"/>
    <property type="match status" value="1"/>
</dbReference>
<evidence type="ECO:0000256" key="1">
    <source>
        <dbReference type="ARBA" id="ARBA00004496"/>
    </source>
</evidence>
<accession>A0AAE3K4R3</accession>
<name>A0AAE3K4R3_9EURY</name>
<dbReference type="SUPFAM" id="SSF53335">
    <property type="entry name" value="S-adenosyl-L-methionine-dependent methyltransferases"/>
    <property type="match status" value="1"/>
</dbReference>
<comment type="catalytic activity">
    <reaction evidence="9">
        <text>[protein]-L-isoaspartate + S-adenosyl-L-methionine = [protein]-L-isoaspartate alpha-methyl ester + S-adenosyl-L-homocysteine</text>
        <dbReference type="Rhea" id="RHEA:12705"/>
        <dbReference type="Rhea" id="RHEA-COMP:12143"/>
        <dbReference type="Rhea" id="RHEA-COMP:12144"/>
        <dbReference type="ChEBI" id="CHEBI:57856"/>
        <dbReference type="ChEBI" id="CHEBI:59789"/>
        <dbReference type="ChEBI" id="CHEBI:90596"/>
        <dbReference type="ChEBI" id="CHEBI:90598"/>
        <dbReference type="EC" id="2.1.1.77"/>
    </reaction>
</comment>
<dbReference type="InterPro" id="IPR000682">
    <property type="entry name" value="PCMT"/>
</dbReference>
<keyword evidence="5" id="KW-0489">Methyltransferase</keyword>
<dbReference type="GO" id="GO:0004719">
    <property type="term" value="F:protein-L-isoaspartate (D-aspartate) O-methyltransferase activity"/>
    <property type="evidence" value="ECO:0007669"/>
    <property type="project" value="UniProtKB-EC"/>
</dbReference>
<dbReference type="Gene3D" id="3.40.50.150">
    <property type="entry name" value="Vaccinia Virus protein VP39"/>
    <property type="match status" value="1"/>
</dbReference>
<reference evidence="10 11" key="1">
    <citation type="journal article" date="2022" name="Syst. Appl. Microbiol.">
        <title>Natronocalculus amylovorans gen. nov., sp. nov., and Natranaeroarchaeum aerophilus sp. nov., dominant culturable amylolytic natronoarchaea from hypersaline soda lakes in southwestern Siberia.</title>
        <authorList>
            <person name="Sorokin D.Y."/>
            <person name="Elcheninov A.G."/>
            <person name="Khizhniak T.V."/>
            <person name="Koenen M."/>
            <person name="Bale N.J."/>
            <person name="Damste J.S.S."/>
            <person name="Kublanov I.V."/>
        </authorList>
    </citation>
    <scope>NUCLEOTIDE SEQUENCE [LARGE SCALE GENOMIC DNA]</scope>
    <source>
        <strain evidence="10 11">AArc-St1-1</strain>
    </source>
</reference>
<dbReference type="GO" id="GO:0005737">
    <property type="term" value="C:cytoplasm"/>
    <property type="evidence" value="ECO:0007669"/>
    <property type="project" value="UniProtKB-SubCell"/>
</dbReference>
<gene>
    <name evidence="10" type="ORF">AArcSt11_04015</name>
</gene>
<proteinExistence type="inferred from homology"/>
<dbReference type="Proteomes" id="UP001202674">
    <property type="component" value="Unassembled WGS sequence"/>
</dbReference>
<dbReference type="EMBL" id="JAKRVY010000001">
    <property type="protein sequence ID" value="MCL9812815.1"/>
    <property type="molecule type" value="Genomic_DNA"/>
</dbReference>
<evidence type="ECO:0000256" key="8">
    <source>
        <dbReference type="ARBA" id="ARBA00025330"/>
    </source>
</evidence>
<evidence type="ECO:0000313" key="10">
    <source>
        <dbReference type="EMBL" id="MCL9812815.1"/>
    </source>
</evidence>
<sequence length="245" mass="26692">MEPAVLRDDMVDSLEHEAKAVVRSEQVGLAMREVPRHEFVDADRAAYADISHQEHGTRVLSPSEAARLLELVDVRPGHSVLVVGVGVGYTAAVLAEIVDGRSVHAVDITRSLVYAARENLAAAGHGEVLVDCRDGADGLPEYAPYDRILLEAAAVRPPPALLDQLAPEGKLVLPQGNATQRLTVIESSGDVEEHGTVAFAPLLVEGEQADAIERNRTAREDREHAERAAQSRHCWEREWIDWDGV</sequence>
<keyword evidence="7" id="KW-0949">S-adenosyl-L-methionine</keyword>
<evidence type="ECO:0000313" key="11">
    <source>
        <dbReference type="Proteomes" id="UP001202674"/>
    </source>
</evidence>
<evidence type="ECO:0000256" key="7">
    <source>
        <dbReference type="ARBA" id="ARBA00022691"/>
    </source>
</evidence>
<organism evidence="10 11">
    <name type="scientific">Natranaeroarchaeum aerophilus</name>
    <dbReference type="NCBI Taxonomy" id="2917711"/>
    <lineage>
        <taxon>Archaea</taxon>
        <taxon>Methanobacteriati</taxon>
        <taxon>Methanobacteriota</taxon>
        <taxon>Stenosarchaea group</taxon>
        <taxon>Halobacteria</taxon>
        <taxon>Halobacteriales</taxon>
        <taxon>Natronoarchaeaceae</taxon>
        <taxon>Natranaeroarchaeum</taxon>
    </lineage>
</organism>
<dbReference type="GO" id="GO:0032259">
    <property type="term" value="P:methylation"/>
    <property type="evidence" value="ECO:0007669"/>
    <property type="project" value="UniProtKB-KW"/>
</dbReference>
<comment type="subcellular location">
    <subcellularLocation>
        <location evidence="1">Cytoplasm</location>
    </subcellularLocation>
</comment>
<comment type="similarity">
    <text evidence="2">Belongs to the methyltransferase superfamily. L-isoaspartyl/D-aspartyl protein methyltransferase family.</text>
</comment>
<protein>
    <recommendedName>
        <fullName evidence="3">protein-L-isoaspartate(D-aspartate) O-methyltransferase</fullName>
        <ecNumber evidence="3">2.1.1.77</ecNumber>
    </recommendedName>
</protein>
<dbReference type="PANTHER" id="PTHR11579:SF0">
    <property type="entry name" value="PROTEIN-L-ISOASPARTATE(D-ASPARTATE) O-METHYLTRANSFERASE"/>
    <property type="match status" value="1"/>
</dbReference>
<comment type="function">
    <text evidence="8">Catalyzes the methyl esterification of L-isoaspartyl residues in peptides and proteins that result from spontaneous decomposition of normal L-aspartyl and L-asparaginyl residues. It plays a role in the repair and/or degradation of damaged proteins.</text>
</comment>
<keyword evidence="4" id="KW-0963">Cytoplasm</keyword>
<dbReference type="EC" id="2.1.1.77" evidence="3"/>
<evidence type="ECO:0000256" key="4">
    <source>
        <dbReference type="ARBA" id="ARBA00022490"/>
    </source>
</evidence>
<evidence type="ECO:0000256" key="5">
    <source>
        <dbReference type="ARBA" id="ARBA00022603"/>
    </source>
</evidence>
<dbReference type="AlphaFoldDB" id="A0AAE3K4R3"/>
<evidence type="ECO:0000256" key="9">
    <source>
        <dbReference type="ARBA" id="ARBA00029295"/>
    </source>
</evidence>
<dbReference type="RefSeq" id="WP_250594840.1">
    <property type="nucleotide sequence ID" value="NZ_JAKRVY010000001.1"/>
</dbReference>
<comment type="caution">
    <text evidence="10">The sequence shown here is derived from an EMBL/GenBank/DDBJ whole genome shotgun (WGS) entry which is preliminary data.</text>
</comment>
<evidence type="ECO:0000256" key="6">
    <source>
        <dbReference type="ARBA" id="ARBA00022679"/>
    </source>
</evidence>
<keyword evidence="11" id="KW-1185">Reference proteome</keyword>
<keyword evidence="6" id="KW-0808">Transferase</keyword>